<dbReference type="RefSeq" id="WP_133442281.1">
    <property type="nucleotide sequence ID" value="NZ_CP034726.1"/>
</dbReference>
<evidence type="ECO:0000256" key="3">
    <source>
        <dbReference type="ARBA" id="ARBA00022475"/>
    </source>
</evidence>
<evidence type="ECO:0000256" key="7">
    <source>
        <dbReference type="SAM" id="Phobius"/>
    </source>
</evidence>
<feature type="transmembrane region" description="Helical" evidence="7">
    <location>
        <begin position="162"/>
        <end position="181"/>
    </location>
</feature>
<name>A0A4P6ZM82_9LACO</name>
<feature type="transmembrane region" description="Helical" evidence="7">
    <location>
        <begin position="310"/>
        <end position="331"/>
    </location>
</feature>
<dbReference type="Proteomes" id="UP000294321">
    <property type="component" value="Chromosome"/>
</dbReference>
<keyword evidence="6 7" id="KW-0472">Membrane</keyword>
<feature type="transmembrane region" description="Helical" evidence="7">
    <location>
        <begin position="124"/>
        <end position="146"/>
    </location>
</feature>
<dbReference type="InterPro" id="IPR003004">
    <property type="entry name" value="GspF/PilC"/>
</dbReference>
<comment type="similarity">
    <text evidence="2">Belongs to the GSP F family.</text>
</comment>
<evidence type="ECO:0000256" key="1">
    <source>
        <dbReference type="ARBA" id="ARBA00004651"/>
    </source>
</evidence>
<feature type="domain" description="Type II secretion system protein GspF" evidence="8">
    <location>
        <begin position="216"/>
        <end position="336"/>
    </location>
</feature>
<dbReference type="GO" id="GO:0005886">
    <property type="term" value="C:plasma membrane"/>
    <property type="evidence" value="ECO:0007669"/>
    <property type="project" value="UniProtKB-SubCell"/>
</dbReference>
<dbReference type="PRINTS" id="PR00812">
    <property type="entry name" value="BCTERIALGSPF"/>
</dbReference>
<proteinExistence type="inferred from homology"/>
<dbReference type="Gene3D" id="1.20.81.30">
    <property type="entry name" value="Type II secretion system (T2SS), domain F"/>
    <property type="match status" value="2"/>
</dbReference>
<dbReference type="PANTHER" id="PTHR30012:SF0">
    <property type="entry name" value="TYPE II SECRETION SYSTEM PROTEIN F-RELATED"/>
    <property type="match status" value="1"/>
</dbReference>
<dbReference type="AlphaFoldDB" id="A0A4P6ZM82"/>
<dbReference type="OrthoDB" id="2145980at2"/>
<evidence type="ECO:0000313" key="10">
    <source>
        <dbReference type="Proteomes" id="UP000294321"/>
    </source>
</evidence>
<sequence length="345" mass="39743">MTWLKDNKLVQKFLDNLNSGKLSTNNQITLFTSIHDFLKNGFTLKEAFSFCSTVHPELEDAITVIKRSLSNGNSFADGIKTLVNFRTYCQIKIAEYHGDLVKTLGSVSKFLKIKQQQKNKLTELMVYPIFLLILLVGIVITIHLLVTPQFQNLSSGQTEHHYGLWLLISLLPIAIVIYGFWKYWRNQNQIWRINHELKIPVIGKIYQAYCAYYLSSNLALMMKCGMDLQQIVKFMMNFKSNPLILKFSQDVKQVINQGNNLRCLKSKYHFLPKQMMMLIDNGDTTNVLAQKLNAYSKLEFKSMVKQSTRLISMLQPIMFLIIGLLIVGTYLSMLLPMYSSIRGIN</sequence>
<dbReference type="InterPro" id="IPR042094">
    <property type="entry name" value="T2SS_GspF_sf"/>
</dbReference>
<feature type="domain" description="Type II secretion system protein GspF" evidence="8">
    <location>
        <begin position="37"/>
        <end position="148"/>
    </location>
</feature>
<reference evidence="10" key="1">
    <citation type="submission" date="2018-12" db="EMBL/GenBank/DDBJ databases">
        <title>A new species of lactobacillus.</title>
        <authorList>
            <person name="Jian Y."/>
            <person name="Xin L."/>
            <person name="Hong Z.J."/>
            <person name="Ming L.Z."/>
            <person name="Hong X.Z."/>
        </authorList>
    </citation>
    <scope>NUCLEOTIDE SEQUENCE [LARGE SCALE GENOMIC DNA]</scope>
    <source>
        <strain evidence="10">HSLZ-75</strain>
    </source>
</reference>
<dbReference type="PANTHER" id="PTHR30012">
    <property type="entry name" value="GENERAL SECRETION PATHWAY PROTEIN"/>
    <property type="match status" value="1"/>
</dbReference>
<keyword evidence="10" id="KW-1185">Reference proteome</keyword>
<evidence type="ECO:0000256" key="5">
    <source>
        <dbReference type="ARBA" id="ARBA00022989"/>
    </source>
</evidence>
<keyword evidence="3" id="KW-1003">Cell membrane</keyword>
<gene>
    <name evidence="9" type="ORF">ELX58_06330</name>
</gene>
<evidence type="ECO:0000256" key="6">
    <source>
        <dbReference type="ARBA" id="ARBA00023136"/>
    </source>
</evidence>
<dbReference type="InterPro" id="IPR018076">
    <property type="entry name" value="T2SS_GspF_dom"/>
</dbReference>
<dbReference type="EMBL" id="CP034726">
    <property type="protein sequence ID" value="QBP18723.1"/>
    <property type="molecule type" value="Genomic_DNA"/>
</dbReference>
<dbReference type="Pfam" id="PF00482">
    <property type="entry name" value="T2SSF"/>
    <property type="match status" value="2"/>
</dbReference>
<protein>
    <recommendedName>
        <fullName evidence="8">Type II secretion system protein GspF domain-containing protein</fullName>
    </recommendedName>
</protein>
<dbReference type="KEGG" id="lji:ELX58_06330"/>
<keyword evidence="5 7" id="KW-1133">Transmembrane helix</keyword>
<organism evidence="9 10">
    <name type="scientific">Acetilactobacillus jinshanensis</name>
    <dbReference type="NCBI Taxonomy" id="1720083"/>
    <lineage>
        <taxon>Bacteria</taxon>
        <taxon>Bacillati</taxon>
        <taxon>Bacillota</taxon>
        <taxon>Bacilli</taxon>
        <taxon>Lactobacillales</taxon>
        <taxon>Lactobacillaceae</taxon>
        <taxon>Acetilactobacillus</taxon>
    </lineage>
</organism>
<comment type="subcellular location">
    <subcellularLocation>
        <location evidence="1">Cell membrane</location>
        <topology evidence="1">Multi-pass membrane protein</topology>
    </subcellularLocation>
</comment>
<evidence type="ECO:0000313" key="9">
    <source>
        <dbReference type="EMBL" id="QBP18723.1"/>
    </source>
</evidence>
<evidence type="ECO:0000256" key="2">
    <source>
        <dbReference type="ARBA" id="ARBA00005745"/>
    </source>
</evidence>
<accession>A0A4P6ZM82</accession>
<evidence type="ECO:0000259" key="8">
    <source>
        <dbReference type="Pfam" id="PF00482"/>
    </source>
</evidence>
<keyword evidence="4 7" id="KW-0812">Transmembrane</keyword>
<evidence type="ECO:0000256" key="4">
    <source>
        <dbReference type="ARBA" id="ARBA00022692"/>
    </source>
</evidence>